<evidence type="ECO:0000313" key="2">
    <source>
        <dbReference type="EMBL" id="KPQ42508.1"/>
    </source>
</evidence>
<protein>
    <submittedName>
        <fullName evidence="2">Uncharacterized protein</fullName>
    </submittedName>
</protein>
<feature type="transmembrane region" description="Helical" evidence="1">
    <location>
        <begin position="45"/>
        <end position="64"/>
    </location>
</feature>
<keyword evidence="1" id="KW-1133">Transmembrane helix</keyword>
<proteinExistence type="predicted"/>
<reference evidence="2 3" key="1">
    <citation type="submission" date="2015-09" db="EMBL/GenBank/DDBJ databases">
        <title>A metagenomics-based metabolic model of nitrate-dependent anaerobic oxidation of methane by Methanoperedens-like archaea.</title>
        <authorList>
            <person name="Arshad A."/>
            <person name="Speth D.R."/>
            <person name="De Graaf R.M."/>
            <person name="Op Den Camp H.J."/>
            <person name="Jetten M.S."/>
            <person name="Welte C.U."/>
        </authorList>
    </citation>
    <scope>NUCLEOTIDE SEQUENCE [LARGE SCALE GENOMIC DNA]</scope>
</reference>
<name>A0A0P7ZCW3_9EURY</name>
<evidence type="ECO:0000313" key="3">
    <source>
        <dbReference type="Proteomes" id="UP000050360"/>
    </source>
</evidence>
<keyword evidence="1" id="KW-0812">Transmembrane</keyword>
<accession>A0A0P7ZCW3</accession>
<comment type="caution">
    <text evidence="2">The sequence shown here is derived from an EMBL/GenBank/DDBJ whole genome shotgun (WGS) entry which is preliminary data.</text>
</comment>
<dbReference type="EMBL" id="LKCM01000230">
    <property type="protein sequence ID" value="KPQ42508.1"/>
    <property type="molecule type" value="Genomic_DNA"/>
</dbReference>
<evidence type="ECO:0000256" key="1">
    <source>
        <dbReference type="SAM" id="Phobius"/>
    </source>
</evidence>
<dbReference type="AlphaFoldDB" id="A0A0P7ZCW3"/>
<dbReference type="Proteomes" id="UP000050360">
    <property type="component" value="Unassembled WGS sequence"/>
</dbReference>
<organism evidence="2 3">
    <name type="scientific">Candidatus Methanoperedens nitratireducens</name>
    <dbReference type="NCBI Taxonomy" id="1392998"/>
    <lineage>
        <taxon>Archaea</taxon>
        <taxon>Methanobacteriati</taxon>
        <taxon>Methanobacteriota</taxon>
        <taxon>Stenosarchaea group</taxon>
        <taxon>Methanomicrobia</taxon>
        <taxon>Methanosarcinales</taxon>
        <taxon>ANME-2 cluster</taxon>
        <taxon>Candidatus Methanoperedentaceae</taxon>
        <taxon>Candidatus Methanoperedens</taxon>
    </lineage>
</organism>
<keyword evidence="1" id="KW-0472">Membrane</keyword>
<feature type="transmembrane region" description="Helical" evidence="1">
    <location>
        <begin position="71"/>
        <end position="96"/>
    </location>
</feature>
<sequence>MNNTIIRRWKYLLFLSIGILSFYISGFLLGILSEIYGIGIHGTEAVSFMIFTYVILLVAGLVISKERSPGFILNGLVISFAAMFLISVAFFALGAYSDANAKWIAAHRLQTTPENFVIITEEELNQYPALKEAIRSQGTVKVKPEEWKRTDDFLDQKGSRFVKLGEEYYEIGFATV</sequence>
<feature type="transmembrane region" description="Helical" evidence="1">
    <location>
        <begin position="12"/>
        <end position="33"/>
    </location>
</feature>
<gene>
    <name evidence="2" type="ORF">MPEBLZ_02966</name>
</gene>